<feature type="domain" description="HTH lysR-type" evidence="6">
    <location>
        <begin position="16"/>
        <end position="73"/>
    </location>
</feature>
<keyword evidence="5" id="KW-0804">Transcription</keyword>
<sequence length="309" mass="34179">MNTSIFSMNHMAKPELNYKHLHYFWTVAKEGGIARAAERLGLSPQTISGQLGKLEREMGRALFRQSGRRLELTEAGREALRYADEIFLLGEQLQEFLANPQLAQASRLTVGIADSVPKLVAYKLLAPVLQASPSVRLVCHEGEFEELISALSRHKLDVVLSDRDLGQGGQRRLVGRRVASWPIGIYANRTLLARQLEAERGVVPQRAPMLLPSKRSFLRSRLDAWLDAQGLNPIVVGEFDDSALLTTFGGNGVGYFPAATMLAETLARQYDAELVVVLPELHEDYYAISTPSRLPSPHITALLRAAEVA</sequence>
<keyword evidence="4" id="KW-0010">Activator</keyword>
<dbReference type="Proteomes" id="UP001156706">
    <property type="component" value="Unassembled WGS sequence"/>
</dbReference>
<evidence type="ECO:0000259" key="6">
    <source>
        <dbReference type="PROSITE" id="PS50931"/>
    </source>
</evidence>
<dbReference type="Gene3D" id="3.40.190.290">
    <property type="match status" value="1"/>
</dbReference>
<dbReference type="SUPFAM" id="SSF46785">
    <property type="entry name" value="Winged helix' DNA-binding domain"/>
    <property type="match status" value="1"/>
</dbReference>
<dbReference type="Pfam" id="PF00126">
    <property type="entry name" value="HTH_1"/>
    <property type="match status" value="1"/>
</dbReference>
<dbReference type="InterPro" id="IPR000847">
    <property type="entry name" value="LysR_HTH_N"/>
</dbReference>
<organism evidence="7 8">
    <name type="scientific">Chitinimonas prasina</name>
    <dbReference type="NCBI Taxonomy" id="1434937"/>
    <lineage>
        <taxon>Bacteria</taxon>
        <taxon>Pseudomonadati</taxon>
        <taxon>Pseudomonadota</taxon>
        <taxon>Betaproteobacteria</taxon>
        <taxon>Neisseriales</taxon>
        <taxon>Chitinibacteraceae</taxon>
        <taxon>Chitinimonas</taxon>
    </lineage>
</organism>
<dbReference type="PANTHER" id="PTHR30293">
    <property type="entry name" value="TRANSCRIPTIONAL REGULATORY PROTEIN NAC-RELATED"/>
    <property type="match status" value="1"/>
</dbReference>
<evidence type="ECO:0000256" key="4">
    <source>
        <dbReference type="ARBA" id="ARBA00023159"/>
    </source>
</evidence>
<dbReference type="InterPro" id="IPR036388">
    <property type="entry name" value="WH-like_DNA-bd_sf"/>
</dbReference>
<evidence type="ECO:0000313" key="8">
    <source>
        <dbReference type="Proteomes" id="UP001156706"/>
    </source>
</evidence>
<dbReference type="InterPro" id="IPR036390">
    <property type="entry name" value="WH_DNA-bd_sf"/>
</dbReference>
<dbReference type="Pfam" id="PF03466">
    <property type="entry name" value="LysR_substrate"/>
    <property type="match status" value="1"/>
</dbReference>
<comment type="caution">
    <text evidence="7">The sequence shown here is derived from an EMBL/GenBank/DDBJ whole genome shotgun (WGS) entry which is preliminary data.</text>
</comment>
<evidence type="ECO:0000256" key="1">
    <source>
        <dbReference type="ARBA" id="ARBA00009437"/>
    </source>
</evidence>
<keyword evidence="8" id="KW-1185">Reference proteome</keyword>
<dbReference type="PROSITE" id="PS50931">
    <property type="entry name" value="HTH_LYSR"/>
    <property type="match status" value="1"/>
</dbReference>
<dbReference type="SUPFAM" id="SSF53850">
    <property type="entry name" value="Periplasmic binding protein-like II"/>
    <property type="match status" value="1"/>
</dbReference>
<evidence type="ECO:0000313" key="7">
    <source>
        <dbReference type="EMBL" id="GLR15307.1"/>
    </source>
</evidence>
<evidence type="ECO:0000256" key="2">
    <source>
        <dbReference type="ARBA" id="ARBA00023015"/>
    </source>
</evidence>
<dbReference type="InterPro" id="IPR005119">
    <property type="entry name" value="LysR_subst-bd"/>
</dbReference>
<comment type="similarity">
    <text evidence="1">Belongs to the LysR transcriptional regulatory family.</text>
</comment>
<name>A0ABQ5YL96_9NEIS</name>
<keyword evidence="3" id="KW-0238">DNA-binding</keyword>
<dbReference type="RefSeq" id="WP_284198374.1">
    <property type="nucleotide sequence ID" value="NZ_BSOG01000008.1"/>
</dbReference>
<evidence type="ECO:0000256" key="3">
    <source>
        <dbReference type="ARBA" id="ARBA00023125"/>
    </source>
</evidence>
<dbReference type="Gene3D" id="1.10.10.10">
    <property type="entry name" value="Winged helix-like DNA-binding domain superfamily/Winged helix DNA-binding domain"/>
    <property type="match status" value="1"/>
</dbReference>
<protein>
    <submittedName>
        <fullName evidence="7">LysR family transcriptional regulator</fullName>
    </submittedName>
</protein>
<gene>
    <name evidence="7" type="ORF">GCM10007907_40970</name>
</gene>
<keyword evidence="2" id="KW-0805">Transcription regulation</keyword>
<dbReference type="PANTHER" id="PTHR30293:SF2">
    <property type="entry name" value="TRANSCRIPTIONAL ACTIVATOR PROTEIN NHAR"/>
    <property type="match status" value="1"/>
</dbReference>
<dbReference type="EMBL" id="BSOG01000008">
    <property type="protein sequence ID" value="GLR15307.1"/>
    <property type="molecule type" value="Genomic_DNA"/>
</dbReference>
<proteinExistence type="inferred from homology"/>
<evidence type="ECO:0000256" key="5">
    <source>
        <dbReference type="ARBA" id="ARBA00023163"/>
    </source>
</evidence>
<accession>A0ABQ5YL96</accession>
<reference evidence="8" key="1">
    <citation type="journal article" date="2019" name="Int. J. Syst. Evol. Microbiol.">
        <title>The Global Catalogue of Microorganisms (GCM) 10K type strain sequencing project: providing services to taxonomists for standard genome sequencing and annotation.</title>
        <authorList>
            <consortium name="The Broad Institute Genomics Platform"/>
            <consortium name="The Broad Institute Genome Sequencing Center for Infectious Disease"/>
            <person name="Wu L."/>
            <person name="Ma J."/>
        </authorList>
    </citation>
    <scope>NUCLEOTIDE SEQUENCE [LARGE SCALE GENOMIC DNA]</scope>
    <source>
        <strain evidence="8">NBRC 110044</strain>
    </source>
</reference>